<proteinExistence type="predicted"/>
<name>A0A6J4UGX4_9BACT</name>
<organism evidence="1">
    <name type="scientific">uncultured Thermomicrobiales bacterium</name>
    <dbReference type="NCBI Taxonomy" id="1645740"/>
    <lineage>
        <taxon>Bacteria</taxon>
        <taxon>Pseudomonadati</taxon>
        <taxon>Thermomicrobiota</taxon>
        <taxon>Thermomicrobia</taxon>
        <taxon>Thermomicrobiales</taxon>
        <taxon>environmental samples</taxon>
    </lineage>
</organism>
<evidence type="ECO:0000313" key="1">
    <source>
        <dbReference type="EMBL" id="CAA9547674.1"/>
    </source>
</evidence>
<dbReference type="SUPFAM" id="SSF54909">
    <property type="entry name" value="Dimeric alpha+beta barrel"/>
    <property type="match status" value="1"/>
</dbReference>
<protein>
    <recommendedName>
        <fullName evidence="2">ABM domain-containing protein</fullName>
    </recommendedName>
</protein>
<gene>
    <name evidence="1" type="ORF">AVDCRST_MAG43-799</name>
</gene>
<dbReference type="AlphaFoldDB" id="A0A6J4UGX4"/>
<dbReference type="EMBL" id="CADCWI010000040">
    <property type="protein sequence ID" value="CAA9547674.1"/>
    <property type="molecule type" value="Genomic_DNA"/>
</dbReference>
<sequence length="94" mass="11138">MRSLLIRHKVADYDTWKRVFDDDAELRRANGSESARVFRSDSDPCEIWLLMAWDDLARARLFTRSDDLLDLMERAGVTDRPDYWYLEEPDSPRG</sequence>
<evidence type="ECO:0008006" key="2">
    <source>
        <dbReference type="Google" id="ProtNLM"/>
    </source>
</evidence>
<dbReference type="InterPro" id="IPR011008">
    <property type="entry name" value="Dimeric_a/b-barrel"/>
</dbReference>
<reference evidence="1" key="1">
    <citation type="submission" date="2020-02" db="EMBL/GenBank/DDBJ databases">
        <authorList>
            <person name="Meier V. D."/>
        </authorList>
    </citation>
    <scope>NUCLEOTIDE SEQUENCE</scope>
    <source>
        <strain evidence="1">AVDCRST_MAG43</strain>
    </source>
</reference>
<accession>A0A6J4UGX4</accession>